<reference evidence="1 2" key="1">
    <citation type="submission" date="2023-08" db="EMBL/GenBank/DDBJ databases">
        <title>Genome sequencing of plant associated microbes to promote plant fitness in Sorghum bicolor and Oryza sativa.</title>
        <authorList>
            <person name="Coleman-Derr D."/>
        </authorList>
    </citation>
    <scope>NUCLEOTIDE SEQUENCE [LARGE SCALE GENOMIC DNA]</scope>
    <source>
        <strain evidence="1 2">SLBN-33</strain>
    </source>
</reference>
<sequence length="96" mass="11041">MLKVYWSRCSIPLVERIGDLFLGILFTEAEHFHQHALVFGALVLCKSENFHFDACGHQLNASENFELQRAAPMQSCCRIASENRARLMPKSRRFSL</sequence>
<organism evidence="1 2">
    <name type="scientific">Paraburkholderia graminis</name>
    <dbReference type="NCBI Taxonomy" id="60548"/>
    <lineage>
        <taxon>Bacteria</taxon>
        <taxon>Pseudomonadati</taxon>
        <taxon>Pseudomonadota</taxon>
        <taxon>Betaproteobacteria</taxon>
        <taxon>Burkholderiales</taxon>
        <taxon>Burkholderiaceae</taxon>
        <taxon>Paraburkholderia</taxon>
    </lineage>
</organism>
<evidence type="ECO:0000313" key="2">
    <source>
        <dbReference type="Proteomes" id="UP001245184"/>
    </source>
</evidence>
<dbReference type="RefSeq" id="WP_310029558.1">
    <property type="nucleotide sequence ID" value="NZ_JAVIZN010000002.1"/>
</dbReference>
<proteinExistence type="predicted"/>
<comment type="caution">
    <text evidence="1">The sequence shown here is derived from an EMBL/GenBank/DDBJ whole genome shotgun (WGS) entry which is preliminary data.</text>
</comment>
<dbReference type="Proteomes" id="UP001245184">
    <property type="component" value="Unassembled WGS sequence"/>
</dbReference>
<gene>
    <name evidence="1" type="ORF">QF025_000104</name>
</gene>
<dbReference type="EMBL" id="JAVIZN010000002">
    <property type="protein sequence ID" value="MDR6201384.1"/>
    <property type="molecule type" value="Genomic_DNA"/>
</dbReference>
<accession>A0ABD5C7Y7</accession>
<evidence type="ECO:0000313" key="1">
    <source>
        <dbReference type="EMBL" id="MDR6201384.1"/>
    </source>
</evidence>
<name>A0ABD5C7Y7_9BURK</name>
<dbReference type="AlphaFoldDB" id="A0ABD5C7Y7"/>
<protein>
    <submittedName>
        <fullName evidence="1">Uncharacterized protein</fullName>
    </submittedName>
</protein>